<evidence type="ECO:0000313" key="4">
    <source>
        <dbReference type="Proteomes" id="UP001152885"/>
    </source>
</evidence>
<comment type="similarity">
    <text evidence="1">Belongs to the HesB/IscA family.</text>
</comment>
<evidence type="ECO:0000256" key="1">
    <source>
        <dbReference type="ARBA" id="ARBA00006718"/>
    </source>
</evidence>
<dbReference type="SUPFAM" id="SSF89360">
    <property type="entry name" value="HesB-like domain"/>
    <property type="match status" value="1"/>
</dbReference>
<keyword evidence="4" id="KW-1185">Reference proteome</keyword>
<dbReference type="Pfam" id="PF01521">
    <property type="entry name" value="Fe-S_biosyn"/>
    <property type="match status" value="1"/>
</dbReference>
<dbReference type="GO" id="GO:0051537">
    <property type="term" value="F:2 iron, 2 sulfur cluster binding"/>
    <property type="evidence" value="ECO:0007669"/>
    <property type="project" value="TreeGrafter"/>
</dbReference>
<dbReference type="OrthoDB" id="1938621at2759"/>
<sequence>MISKLLIPIRFQSTRLKPSSLINDFTSTKLIHGNTNLHMGITKRASDKLNLITKDEPNPMESALKIQVESGGCHGFQYNLGITNTIKELSKNKELLIFERDNGRIILDESSLTILQDSKLDYTKELIGSQFKIIDSPYTSTACGCGASFDFDFEKLEKKNATA</sequence>
<feature type="domain" description="Core" evidence="2">
    <location>
        <begin position="40"/>
        <end position="146"/>
    </location>
</feature>
<dbReference type="InterPro" id="IPR016092">
    <property type="entry name" value="ATAP"/>
</dbReference>
<dbReference type="NCBIfam" id="TIGR00049">
    <property type="entry name" value="iron-sulfur cluster assembly accessory protein"/>
    <property type="match status" value="1"/>
</dbReference>
<dbReference type="PANTHER" id="PTHR43011:SF1">
    <property type="entry name" value="IRON-SULFUR CLUSTER ASSEMBLY 2 HOMOLOG, MITOCHONDRIAL"/>
    <property type="match status" value="1"/>
</dbReference>
<dbReference type="Gene3D" id="2.60.300.12">
    <property type="entry name" value="HesB-like domain"/>
    <property type="match status" value="1"/>
</dbReference>
<dbReference type="GO" id="GO:0005739">
    <property type="term" value="C:mitochondrion"/>
    <property type="evidence" value="ECO:0007669"/>
    <property type="project" value="TreeGrafter"/>
</dbReference>
<dbReference type="InterPro" id="IPR035903">
    <property type="entry name" value="HesB-like_dom_sf"/>
</dbReference>
<name>A0A9W4TYS0_9ASCO</name>
<evidence type="ECO:0000259" key="2">
    <source>
        <dbReference type="Pfam" id="PF01521"/>
    </source>
</evidence>
<dbReference type="GO" id="GO:0051539">
    <property type="term" value="F:4 iron, 4 sulfur cluster binding"/>
    <property type="evidence" value="ECO:0007669"/>
    <property type="project" value="TreeGrafter"/>
</dbReference>
<dbReference type="AlphaFoldDB" id="A0A9W4TYS0"/>
<dbReference type="InterPro" id="IPR000361">
    <property type="entry name" value="ATAP_core_dom"/>
</dbReference>
<organism evidence="3 4">
    <name type="scientific">Candida verbasci</name>
    <dbReference type="NCBI Taxonomy" id="1227364"/>
    <lineage>
        <taxon>Eukaryota</taxon>
        <taxon>Fungi</taxon>
        <taxon>Dikarya</taxon>
        <taxon>Ascomycota</taxon>
        <taxon>Saccharomycotina</taxon>
        <taxon>Pichiomycetes</taxon>
        <taxon>Debaryomycetaceae</taxon>
        <taxon>Candida/Lodderomyces clade</taxon>
        <taxon>Candida</taxon>
    </lineage>
</organism>
<reference evidence="3" key="1">
    <citation type="submission" date="2022-12" db="EMBL/GenBank/DDBJ databases">
        <authorList>
            <person name="Brejova B."/>
        </authorList>
    </citation>
    <scope>NUCLEOTIDE SEQUENCE</scope>
</reference>
<dbReference type="GO" id="GO:0016226">
    <property type="term" value="P:iron-sulfur cluster assembly"/>
    <property type="evidence" value="ECO:0007669"/>
    <property type="project" value="InterPro"/>
</dbReference>
<dbReference type="FunFam" id="2.60.300.12:FF:000011">
    <property type="entry name" value="Iron-sulfur assembly protein 2"/>
    <property type="match status" value="1"/>
</dbReference>
<dbReference type="GO" id="GO:0005506">
    <property type="term" value="F:iron ion binding"/>
    <property type="evidence" value="ECO:0007669"/>
    <property type="project" value="TreeGrafter"/>
</dbReference>
<dbReference type="PANTHER" id="PTHR43011">
    <property type="entry name" value="IRON-SULFUR CLUSTER ASSEMBLY 2 HOMOLOG, MITOCHONDRIAL"/>
    <property type="match status" value="1"/>
</dbReference>
<dbReference type="Proteomes" id="UP001152885">
    <property type="component" value="Unassembled WGS sequence"/>
</dbReference>
<proteinExistence type="inferred from homology"/>
<protein>
    <recommendedName>
        <fullName evidence="2">Core domain-containing protein</fullName>
    </recommendedName>
</protein>
<dbReference type="EMBL" id="CANTUO010000002">
    <property type="protein sequence ID" value="CAI5758208.1"/>
    <property type="molecule type" value="Genomic_DNA"/>
</dbReference>
<accession>A0A9W4TYS0</accession>
<gene>
    <name evidence="3" type="ORF">CANVERA_P2721</name>
</gene>
<evidence type="ECO:0000313" key="3">
    <source>
        <dbReference type="EMBL" id="CAI5758208.1"/>
    </source>
</evidence>
<comment type="caution">
    <text evidence="3">The sequence shown here is derived from an EMBL/GenBank/DDBJ whole genome shotgun (WGS) entry which is preliminary data.</text>
</comment>